<feature type="compositionally biased region" description="Low complexity" evidence="7">
    <location>
        <begin position="863"/>
        <end position="872"/>
    </location>
</feature>
<feature type="transmembrane region" description="Helical" evidence="8">
    <location>
        <begin position="565"/>
        <end position="586"/>
    </location>
</feature>
<feature type="binding site" evidence="5">
    <location>
        <position position="1022"/>
    </location>
    <ligand>
        <name>Zn(2+)</name>
        <dbReference type="ChEBI" id="CHEBI:29105"/>
        <label>2</label>
    </ligand>
</feature>
<comment type="cofactor">
    <cofactor evidence="6">
        <name>a divalent metal cation</name>
        <dbReference type="ChEBI" id="CHEBI:60240"/>
    </cofactor>
    <text evidence="6">Binds 2 divalent metal cations per subunit. Site 1 may preferentially bind zinc ions, while site 2 has a preference for magnesium and/or manganese ions.</text>
</comment>
<keyword evidence="2 6" id="KW-0378">Hydrolase</keyword>
<dbReference type="EMBL" id="BSXT01000235">
    <property type="protein sequence ID" value="GMF21692.1"/>
    <property type="molecule type" value="Genomic_DNA"/>
</dbReference>
<dbReference type="InterPro" id="IPR023174">
    <property type="entry name" value="PDEase_CS"/>
</dbReference>
<protein>
    <recommendedName>
        <fullName evidence="6">Phosphodiesterase</fullName>
        <ecNumber evidence="6">3.1.4.-</ecNumber>
    </recommendedName>
</protein>
<feature type="binding site" evidence="5">
    <location>
        <position position="1154"/>
    </location>
    <ligand>
        <name>Zn(2+)</name>
        <dbReference type="ChEBI" id="CHEBI:29105"/>
        <label>1</label>
    </ligand>
</feature>
<dbReference type="PROSITE" id="PS51845">
    <property type="entry name" value="PDEASE_I_2"/>
    <property type="match status" value="1"/>
</dbReference>
<feature type="region of interest" description="Disordered" evidence="7">
    <location>
        <begin position="856"/>
        <end position="877"/>
    </location>
</feature>
<dbReference type="GO" id="GO:0007165">
    <property type="term" value="P:signal transduction"/>
    <property type="evidence" value="ECO:0007669"/>
    <property type="project" value="InterPro"/>
</dbReference>
<feature type="binding site" evidence="4">
    <location>
        <begin position="978"/>
        <end position="982"/>
    </location>
    <ligand>
        <name>AMP</name>
        <dbReference type="ChEBI" id="CHEBI:456215"/>
    </ligand>
</feature>
<dbReference type="InterPro" id="IPR002073">
    <property type="entry name" value="PDEase_catalytic_dom"/>
</dbReference>
<feature type="domain" description="PDEase" evidence="9">
    <location>
        <begin position="897"/>
        <end position="1273"/>
    </location>
</feature>
<feature type="region of interest" description="Disordered" evidence="7">
    <location>
        <begin position="274"/>
        <end position="378"/>
    </location>
</feature>
<evidence type="ECO:0000256" key="6">
    <source>
        <dbReference type="RuleBase" id="RU363067"/>
    </source>
</evidence>
<evidence type="ECO:0000313" key="11">
    <source>
        <dbReference type="Proteomes" id="UP001165121"/>
    </source>
</evidence>
<comment type="similarity">
    <text evidence="6">Belongs to the cyclic nucleotide phosphodiesterase family.</text>
</comment>
<dbReference type="PANTHER" id="PTHR11347">
    <property type="entry name" value="CYCLIC NUCLEOTIDE PHOSPHODIESTERASE"/>
    <property type="match status" value="1"/>
</dbReference>
<dbReference type="InterPro" id="IPR023088">
    <property type="entry name" value="PDEase"/>
</dbReference>
<dbReference type="GO" id="GO:0046872">
    <property type="term" value="F:metal ion binding"/>
    <property type="evidence" value="ECO:0007669"/>
    <property type="project" value="UniProtKB-KW"/>
</dbReference>
<dbReference type="OrthoDB" id="546632at2759"/>
<dbReference type="Proteomes" id="UP001165121">
    <property type="component" value="Unassembled WGS sequence"/>
</dbReference>
<dbReference type="Pfam" id="PF00233">
    <property type="entry name" value="PDEase_I"/>
    <property type="match status" value="1"/>
</dbReference>
<evidence type="ECO:0000256" key="1">
    <source>
        <dbReference type="ARBA" id="ARBA00022723"/>
    </source>
</evidence>
<feature type="transmembrane region" description="Helical" evidence="8">
    <location>
        <begin position="676"/>
        <end position="697"/>
    </location>
</feature>
<feature type="transmembrane region" description="Helical" evidence="8">
    <location>
        <begin position="703"/>
        <end position="723"/>
    </location>
</feature>
<feature type="binding site" evidence="5">
    <location>
        <position position="1021"/>
    </location>
    <ligand>
        <name>Zn(2+)</name>
        <dbReference type="ChEBI" id="CHEBI:29105"/>
        <label>1</label>
    </ligand>
</feature>
<accession>A0A9W6TSZ3</accession>
<dbReference type="InterPro" id="IPR036971">
    <property type="entry name" value="PDEase_catalytic_dom_sf"/>
</dbReference>
<dbReference type="EC" id="3.1.4.-" evidence="6"/>
<feature type="binding site" evidence="4">
    <location>
        <position position="1154"/>
    </location>
    <ligand>
        <name>AMP</name>
        <dbReference type="ChEBI" id="CHEBI:456215"/>
    </ligand>
</feature>
<feature type="transmembrane region" description="Helical" evidence="8">
    <location>
        <begin position="502"/>
        <end position="523"/>
    </location>
</feature>
<keyword evidence="8" id="KW-0812">Transmembrane</keyword>
<dbReference type="Gene3D" id="1.10.1300.10">
    <property type="entry name" value="3'5'-cyclic nucleotide phosphodiesterase, catalytic domain"/>
    <property type="match status" value="1"/>
</dbReference>
<dbReference type="PRINTS" id="PR00387">
    <property type="entry name" value="PDIESTERASE1"/>
</dbReference>
<name>A0A9W6TSZ3_9STRA</name>
<feature type="transmembrane region" description="Helical" evidence="8">
    <location>
        <begin position="535"/>
        <end position="553"/>
    </location>
</feature>
<feature type="compositionally biased region" description="Basic and acidic residues" evidence="7">
    <location>
        <begin position="297"/>
        <end position="330"/>
    </location>
</feature>
<comment type="caution">
    <text evidence="10">The sequence shown here is derived from an EMBL/GenBank/DDBJ whole genome shotgun (WGS) entry which is preliminary data.</text>
</comment>
<keyword evidence="8" id="KW-1133">Transmembrane helix</keyword>
<proteinExistence type="inferred from homology"/>
<keyword evidence="1 5" id="KW-0479">Metal-binding</keyword>
<evidence type="ECO:0000256" key="8">
    <source>
        <dbReference type="SAM" id="Phobius"/>
    </source>
</evidence>
<feature type="active site" description="Proton donor" evidence="3">
    <location>
        <position position="978"/>
    </location>
</feature>
<sequence>MARVTRLPTPYSRVGVSTWKAFVKLLATADMLSLSTRAASKENWEAQEPRQFIANFLCAASLNLRKNLPMGASISSWCGTSYMETWLDVSLSSCEGMEVIRKGLHAHLHALEPGGDLGEVRVDVGEQPHDLELNHFIVARQVHDRRLGVAHEVQVAVAQPELQDAEHVGDDLVLLLEHGLHGGCAATDVHHQLVEEDLRAAARVEVVPVRVLVDLRQHPRINSKLVLASPPASKTTRRLTRARILRSLGHHDSHPCLSARYNMMAWLAAAAPQSQRPLPTSTESPSQTPSRLQKLLRASDADPDRVRKFSHRSDSGRSEGSKKNPPDEAKSALTLRGRKKKSTPAGQVVRIASVTTRGSKIGGKEDERSAPKAVAPGTPKTVTSLFLVNSSDPPKQKQDAAASGGAVPVRTTMFGGSGTATYNHGGHHGSDAIHTALNQDRANQRVSRIYPLTDSVYVAQTKKTPVEVKFHPVTSTFVNEPRLEKLYQVTFARENSARSSRIALIFFLMYLVFTGSNLTNLLSKDASVRSRSLRYFALVFSPILPIPLLVYVSRRRAYEIQFQRIYTLVLLCWSFSIIAGGMFSMLTEWYNYVSKDVDIILDELEISNLDDSRIFYVNSTTRSDWLFKAVSGTRAEVLQAYTKEILLPAATMNINLLRLIMIFVFVPLLRIDTLHFALVGLITSVSYMVLTLIFYPITDSSPFILNRVLVICFPIVFTIAMLLRNRDVDRVVRQDFLHVWAVELEAEKATREKNLIAEENRTLKQELAQRDSDFNLDLTSPLHALLAELKSFLDAVDLSDEDTQRGMAIVRNLARLDQNLFVPDISAQMKSEKEVDNDTKNWALSVLARKDYGDTTRSGVAMSHSSHSNSNSDNRRSYKDGLGIGAGGIAASVVIAPLPDMPTWEDQTLSRVKQHIQQDGWDLDTLQIAEQTGNRPLMYVTAAMFELHELHEEFRVDRVVLRNFLYVLDDGYLTNPYHNSSHAADVVNSVNFLITTLADGQIRDTLTNLEFYAALVAAAIHDFRHPGKSNNYLIKAKHDLALQYNDRSILESMHLAETFFIMRNPLCDIFGRMKDKPYREIRKAIIEMVLSTDLSMHLQLVGNLKALLLQEATAIPATGSNNNGSGLGASGAVPTPKPVTDPMMIMKVVIKCADIGHAAKKRKLHVIWSALIIEEFFLQGDNERANNSDISPFMDRHSENSAKVSLVFISLSRLYASLMFALGYAQNQVGFFEFIVLPFYDTVAQVIFTPEFGAIHNIAKQNYTLWKEADRRQLSSIVAIKNEVFLNDKVQVP</sequence>
<gene>
    <name evidence="10" type="ORF">Pfra01_000296600</name>
</gene>
<evidence type="ECO:0000259" key="9">
    <source>
        <dbReference type="PROSITE" id="PS51845"/>
    </source>
</evidence>
<dbReference type="GO" id="GO:0004114">
    <property type="term" value="F:3',5'-cyclic-nucleotide phosphodiesterase activity"/>
    <property type="evidence" value="ECO:0007669"/>
    <property type="project" value="InterPro"/>
</dbReference>
<dbReference type="PROSITE" id="PS00126">
    <property type="entry name" value="PDEASE_I_1"/>
    <property type="match status" value="1"/>
</dbReference>
<feature type="binding site" evidence="4">
    <location>
        <position position="1228"/>
    </location>
    <ligand>
        <name>AMP</name>
        <dbReference type="ChEBI" id="CHEBI:456215"/>
    </ligand>
</feature>
<feature type="transmembrane region" description="Helical" evidence="8">
    <location>
        <begin position="645"/>
        <end position="669"/>
    </location>
</feature>
<evidence type="ECO:0000256" key="7">
    <source>
        <dbReference type="SAM" id="MobiDB-lite"/>
    </source>
</evidence>
<keyword evidence="8" id="KW-0472">Membrane</keyword>
<dbReference type="SUPFAM" id="SSF109604">
    <property type="entry name" value="HD-domain/PDEase-like"/>
    <property type="match status" value="1"/>
</dbReference>
<keyword evidence="11" id="KW-1185">Reference proteome</keyword>
<evidence type="ECO:0000313" key="10">
    <source>
        <dbReference type="EMBL" id="GMF21692.1"/>
    </source>
</evidence>
<evidence type="ECO:0000256" key="4">
    <source>
        <dbReference type="PIRSR" id="PIRSR623088-2"/>
    </source>
</evidence>
<reference evidence="10" key="1">
    <citation type="submission" date="2023-04" db="EMBL/GenBank/DDBJ databases">
        <title>Phytophthora fragariaefolia NBRC 109709.</title>
        <authorList>
            <person name="Ichikawa N."/>
            <person name="Sato H."/>
            <person name="Tonouchi N."/>
        </authorList>
    </citation>
    <scope>NUCLEOTIDE SEQUENCE</scope>
    <source>
        <strain evidence="10">NBRC 109709</strain>
    </source>
</reference>
<feature type="binding site" evidence="4">
    <location>
        <position position="1022"/>
    </location>
    <ligand>
        <name>AMP</name>
        <dbReference type="ChEBI" id="CHEBI:456215"/>
    </ligand>
</feature>
<feature type="compositionally biased region" description="Low complexity" evidence="7">
    <location>
        <begin position="277"/>
        <end position="290"/>
    </location>
</feature>
<feature type="binding site" evidence="5">
    <location>
        <position position="1022"/>
    </location>
    <ligand>
        <name>Zn(2+)</name>
        <dbReference type="ChEBI" id="CHEBI:29105"/>
        <label>1</label>
    </ligand>
</feature>
<feature type="binding site" evidence="5">
    <location>
        <position position="982"/>
    </location>
    <ligand>
        <name>Zn(2+)</name>
        <dbReference type="ChEBI" id="CHEBI:29105"/>
        <label>1</label>
    </ligand>
</feature>
<evidence type="ECO:0000256" key="2">
    <source>
        <dbReference type="ARBA" id="ARBA00022801"/>
    </source>
</evidence>
<evidence type="ECO:0000256" key="5">
    <source>
        <dbReference type="PIRSR" id="PIRSR623088-3"/>
    </source>
</evidence>
<evidence type="ECO:0000256" key="3">
    <source>
        <dbReference type="PIRSR" id="PIRSR623088-1"/>
    </source>
</evidence>
<organism evidence="10 11">
    <name type="scientific">Phytophthora fragariaefolia</name>
    <dbReference type="NCBI Taxonomy" id="1490495"/>
    <lineage>
        <taxon>Eukaryota</taxon>
        <taxon>Sar</taxon>
        <taxon>Stramenopiles</taxon>
        <taxon>Oomycota</taxon>
        <taxon>Peronosporomycetes</taxon>
        <taxon>Peronosporales</taxon>
        <taxon>Peronosporaceae</taxon>
        <taxon>Phytophthora</taxon>
    </lineage>
</organism>